<evidence type="ECO:0000313" key="3">
    <source>
        <dbReference type="EMBL" id="QNR22618.1"/>
    </source>
</evidence>
<dbReference type="RefSeq" id="WP_210757184.1">
    <property type="nucleotide sequence ID" value="NZ_CP060139.1"/>
</dbReference>
<gene>
    <name evidence="3" type="ORF">H4K34_09480</name>
</gene>
<name>A0A7H0VA70_9FLAO</name>
<proteinExistence type="predicted"/>
<dbReference type="EMBL" id="CP060139">
    <property type="protein sequence ID" value="QNR22618.1"/>
    <property type="molecule type" value="Genomic_DNA"/>
</dbReference>
<feature type="compositionally biased region" description="Basic and acidic residues" evidence="1">
    <location>
        <begin position="67"/>
        <end position="86"/>
    </location>
</feature>
<keyword evidence="4" id="KW-1185">Reference proteome</keyword>
<feature type="signal peptide" evidence="2">
    <location>
        <begin position="1"/>
        <end position="19"/>
    </location>
</feature>
<accession>A0A7H0VA70</accession>
<dbReference type="AlphaFoldDB" id="A0A7H0VA70"/>
<feature type="region of interest" description="Disordered" evidence="1">
    <location>
        <begin position="67"/>
        <end position="118"/>
    </location>
</feature>
<evidence type="ECO:0008006" key="5">
    <source>
        <dbReference type="Google" id="ProtNLM"/>
    </source>
</evidence>
<feature type="chain" id="PRO_5028906399" description="LTXXQ motif family protein" evidence="2">
    <location>
        <begin position="20"/>
        <end position="118"/>
    </location>
</feature>
<evidence type="ECO:0000256" key="1">
    <source>
        <dbReference type="SAM" id="MobiDB-lite"/>
    </source>
</evidence>
<protein>
    <recommendedName>
        <fullName evidence="5">LTXXQ motif family protein</fullName>
    </recommendedName>
</protein>
<feature type="compositionally biased region" description="Basic and acidic residues" evidence="1">
    <location>
        <begin position="98"/>
        <end position="109"/>
    </location>
</feature>
<reference evidence="3 4" key="1">
    <citation type="submission" date="2020-08" db="EMBL/GenBank/DDBJ databases">
        <title>Croceimicrobium hydrocarbonivorans gen. nov., sp. nov., a novel marine bacterium isolated from a bacterial consortium that degrades polyethylene terephthalate.</title>
        <authorList>
            <person name="Liu R."/>
        </authorList>
    </citation>
    <scope>NUCLEOTIDE SEQUENCE [LARGE SCALE GENOMIC DNA]</scope>
    <source>
        <strain evidence="3 4">A20-9</strain>
    </source>
</reference>
<organism evidence="3 4">
    <name type="scientific">Croceimicrobium hydrocarbonivorans</name>
    <dbReference type="NCBI Taxonomy" id="2761580"/>
    <lineage>
        <taxon>Bacteria</taxon>
        <taxon>Pseudomonadati</taxon>
        <taxon>Bacteroidota</taxon>
        <taxon>Flavobacteriia</taxon>
        <taxon>Flavobacteriales</taxon>
        <taxon>Owenweeksiaceae</taxon>
        <taxon>Croceimicrobium</taxon>
    </lineage>
</organism>
<dbReference type="KEGG" id="chyd:H4K34_09480"/>
<evidence type="ECO:0000256" key="2">
    <source>
        <dbReference type="SAM" id="SignalP"/>
    </source>
</evidence>
<keyword evidence="2" id="KW-0732">Signal</keyword>
<dbReference type="Proteomes" id="UP000516305">
    <property type="component" value="Chromosome"/>
</dbReference>
<sequence length="118" mass="13756">MKKLVFALALSLFTAPIFAQQGPGDKADRTPEQRIEMRLRKMAEQLNLSDEQIEAVKPILQDFHQAEAKAREEQKARREEVKEKLSEVLSEEQMSQLEKMREDRREKGRGMHKKHRGG</sequence>
<evidence type="ECO:0000313" key="4">
    <source>
        <dbReference type="Proteomes" id="UP000516305"/>
    </source>
</evidence>